<dbReference type="Proteomes" id="UP000053462">
    <property type="component" value="Unassembled WGS sequence"/>
</dbReference>
<comment type="caution">
    <text evidence="2">The sequence shown here is derived from an EMBL/GenBank/DDBJ whole genome shotgun (WGS) entry which is preliminary data.</text>
</comment>
<dbReference type="STRING" id="227598.APY94_05310"/>
<organism evidence="2 3">
    <name type="scientific">Thermococcus celericrescens</name>
    <dbReference type="NCBI Taxonomy" id="227598"/>
    <lineage>
        <taxon>Archaea</taxon>
        <taxon>Methanobacteriati</taxon>
        <taxon>Methanobacteriota</taxon>
        <taxon>Thermococci</taxon>
        <taxon>Thermococcales</taxon>
        <taxon>Thermococcaceae</taxon>
        <taxon>Thermococcus</taxon>
    </lineage>
</organism>
<feature type="transmembrane region" description="Helical" evidence="1">
    <location>
        <begin position="169"/>
        <end position="188"/>
    </location>
</feature>
<evidence type="ECO:0000313" key="3">
    <source>
        <dbReference type="Proteomes" id="UP000053462"/>
    </source>
</evidence>
<reference evidence="2 3" key="1">
    <citation type="submission" date="2015-10" db="EMBL/GenBank/DDBJ databases">
        <title>Draft genome sequence of Thermococcus celericrescens strain DSM 17994.</title>
        <authorList>
            <person name="Hong S.-J."/>
            <person name="Park C.-E."/>
            <person name="Shin J.-H."/>
        </authorList>
    </citation>
    <scope>NUCLEOTIDE SEQUENCE [LARGE SCALE GENOMIC DNA]</scope>
    <source>
        <strain evidence="2 3">DSM 17994</strain>
    </source>
</reference>
<gene>
    <name evidence="2" type="ORF">APY94_05310</name>
</gene>
<proteinExistence type="predicted"/>
<feature type="transmembrane region" description="Helical" evidence="1">
    <location>
        <begin position="36"/>
        <end position="53"/>
    </location>
</feature>
<feature type="transmembrane region" description="Helical" evidence="1">
    <location>
        <begin position="93"/>
        <end position="115"/>
    </location>
</feature>
<feature type="transmembrane region" description="Helical" evidence="1">
    <location>
        <begin position="121"/>
        <end position="148"/>
    </location>
</feature>
<keyword evidence="1" id="KW-0812">Transmembrane</keyword>
<dbReference type="AlphaFoldDB" id="A0A100XY66"/>
<keyword evidence="1" id="KW-1133">Transmembrane helix</keyword>
<keyword evidence="3" id="KW-1185">Reference proteome</keyword>
<dbReference type="EMBL" id="LLYW01000018">
    <property type="protein sequence ID" value="KUH33613.1"/>
    <property type="molecule type" value="Genomic_DNA"/>
</dbReference>
<protein>
    <submittedName>
        <fullName evidence="2">Uncharacterized protein</fullName>
    </submittedName>
</protein>
<dbReference type="OrthoDB" id="101671at2157"/>
<sequence length="189" mass="21002">MKRLLVFLLLALLITPLVLADEYEEENEYEAGYTSLAVAGVAMIAVGVAYYALTKRKLIITHQRSSSWGFEIKMEHPYMTVIGPVSPMTVHHFFTITGTLLVFVHFFSCGNYTGLAGTTGLAMAVVLVLLNVMGFIGRSINHSIIAAAKANDMERARKYVNRYEKWKKLHILLAIIFAVLLAAHLNAID</sequence>
<accession>A0A100XY66</accession>
<evidence type="ECO:0000313" key="2">
    <source>
        <dbReference type="EMBL" id="KUH33613.1"/>
    </source>
</evidence>
<evidence type="ECO:0000256" key="1">
    <source>
        <dbReference type="SAM" id="Phobius"/>
    </source>
</evidence>
<keyword evidence="1" id="KW-0472">Membrane</keyword>
<name>A0A100XY66_9EURY</name>